<dbReference type="Gene3D" id="1.10.10.10">
    <property type="entry name" value="Winged helix-like DNA-binding domain superfamily/Winged helix DNA-binding domain"/>
    <property type="match status" value="1"/>
</dbReference>
<dbReference type="InterPro" id="IPR036388">
    <property type="entry name" value="WH-like_DNA-bd_sf"/>
</dbReference>
<feature type="domain" description="Transposase Tc1-like" evidence="1">
    <location>
        <begin position="73"/>
        <end position="142"/>
    </location>
</feature>
<sequence>MASFTIALPAEIRQKVIVLHEEGYSKRQILSKTGCSKTAVAEIIKKFRETGSLEDRKKSGRPPKLIKDEYKYLKTLSLRNRKKTSTEFTKDINTATGKNVSSSCIRRHQLKSGLRGYVAIRKPLLRCGNKEKQLKYAKQHKD</sequence>
<protein>
    <submittedName>
        <fullName evidence="3">Uncharacterized protein LOC136078491</fullName>
    </submittedName>
</protein>
<evidence type="ECO:0000259" key="1">
    <source>
        <dbReference type="Pfam" id="PF01498"/>
    </source>
</evidence>
<proteinExistence type="predicted"/>
<dbReference type="Pfam" id="PF01498">
    <property type="entry name" value="HTH_Tnp_Tc3_2"/>
    <property type="match status" value="1"/>
</dbReference>
<dbReference type="RefSeq" id="XP_065650337.1">
    <property type="nucleotide sequence ID" value="XM_065794265.1"/>
</dbReference>
<organism evidence="2 3">
    <name type="scientific">Hydra vulgaris</name>
    <name type="common">Hydra</name>
    <name type="synonym">Hydra attenuata</name>
    <dbReference type="NCBI Taxonomy" id="6087"/>
    <lineage>
        <taxon>Eukaryota</taxon>
        <taxon>Metazoa</taxon>
        <taxon>Cnidaria</taxon>
        <taxon>Hydrozoa</taxon>
        <taxon>Hydroidolina</taxon>
        <taxon>Anthoathecata</taxon>
        <taxon>Aplanulata</taxon>
        <taxon>Hydridae</taxon>
        <taxon>Hydra</taxon>
    </lineage>
</organism>
<reference evidence="3" key="1">
    <citation type="submission" date="2025-08" db="UniProtKB">
        <authorList>
            <consortium name="RefSeq"/>
        </authorList>
    </citation>
    <scope>IDENTIFICATION</scope>
</reference>
<accession>A0ABM4BMM9</accession>
<dbReference type="Proteomes" id="UP001652625">
    <property type="component" value="Chromosome 03"/>
</dbReference>
<name>A0ABM4BMM9_HYDVU</name>
<dbReference type="GeneID" id="136078491"/>
<evidence type="ECO:0000313" key="2">
    <source>
        <dbReference type="Proteomes" id="UP001652625"/>
    </source>
</evidence>
<dbReference type="InterPro" id="IPR009057">
    <property type="entry name" value="Homeodomain-like_sf"/>
</dbReference>
<dbReference type="InterPro" id="IPR002492">
    <property type="entry name" value="Transposase_Tc1-like"/>
</dbReference>
<gene>
    <name evidence="3" type="primary">LOC136078491</name>
</gene>
<dbReference type="Pfam" id="PF13551">
    <property type="entry name" value="HTH_29"/>
    <property type="match status" value="1"/>
</dbReference>
<evidence type="ECO:0000313" key="3">
    <source>
        <dbReference type="RefSeq" id="XP_065650337.1"/>
    </source>
</evidence>
<keyword evidence="2" id="KW-1185">Reference proteome</keyword>
<dbReference type="SUPFAM" id="SSF46689">
    <property type="entry name" value="Homeodomain-like"/>
    <property type="match status" value="1"/>
</dbReference>